<keyword evidence="1 5" id="KW-1003">Cell membrane</keyword>
<dbReference type="NCBIfam" id="NF010194">
    <property type="entry name" value="PRK13673.1-1"/>
    <property type="match status" value="1"/>
</dbReference>
<dbReference type="HAMAP" id="MF_01536">
    <property type="entry name" value="UPF0344"/>
    <property type="match status" value="1"/>
</dbReference>
<keyword evidence="3 5" id="KW-1133">Transmembrane helix</keyword>
<dbReference type="RefSeq" id="WP_097897585.1">
    <property type="nucleotide sequence ID" value="NZ_NVOR01000065.1"/>
</dbReference>
<dbReference type="AlphaFoldDB" id="A0AA91VAE4"/>
<evidence type="ECO:0000256" key="3">
    <source>
        <dbReference type="ARBA" id="ARBA00022989"/>
    </source>
</evidence>
<comment type="caution">
    <text evidence="6">The sequence shown here is derived from an EMBL/GenBank/DDBJ whole genome shotgun (WGS) entry which is preliminary data.</text>
</comment>
<keyword evidence="4 5" id="KW-0472">Membrane</keyword>
<dbReference type="Proteomes" id="UP000221020">
    <property type="component" value="Unassembled WGS sequence"/>
</dbReference>
<dbReference type="GO" id="GO:0005886">
    <property type="term" value="C:plasma membrane"/>
    <property type="evidence" value="ECO:0007669"/>
    <property type="project" value="UniProtKB-SubCell"/>
</dbReference>
<feature type="transmembrane region" description="Helical" evidence="5">
    <location>
        <begin position="36"/>
        <end position="55"/>
    </location>
</feature>
<dbReference type="EMBL" id="NVOR01000065">
    <property type="protein sequence ID" value="PED81472.1"/>
    <property type="molecule type" value="Genomic_DNA"/>
</dbReference>
<proteinExistence type="inferred from homology"/>
<feature type="transmembrane region" description="Helical" evidence="5">
    <location>
        <begin position="97"/>
        <end position="117"/>
    </location>
</feature>
<comment type="similarity">
    <text evidence="5">Belongs to the UPF0344 family.</text>
</comment>
<evidence type="ECO:0000313" key="7">
    <source>
        <dbReference type="Proteomes" id="UP000221020"/>
    </source>
</evidence>
<dbReference type="Pfam" id="PF07457">
    <property type="entry name" value="DUF1516"/>
    <property type="match status" value="1"/>
</dbReference>
<gene>
    <name evidence="6" type="ORF">CON65_17095</name>
</gene>
<reference evidence="6 7" key="1">
    <citation type="submission" date="2017-09" db="EMBL/GenBank/DDBJ databases">
        <title>Large-scale bioinformatics analysis of Bacillus genomes uncovers conserved roles of natural products in bacterial physiology.</title>
        <authorList>
            <consortium name="Agbiome Team Llc"/>
            <person name="Bleich R.M."/>
            <person name="Grubbs K.J."/>
            <person name="Santa Maria K.C."/>
            <person name="Allen S.E."/>
            <person name="Farag S."/>
            <person name="Shank E.A."/>
            <person name="Bowers A."/>
        </authorList>
    </citation>
    <scope>NUCLEOTIDE SEQUENCE [LARGE SCALE GENOMIC DNA]</scope>
    <source>
        <strain evidence="6 7">AFS092012</strain>
    </source>
</reference>
<organism evidence="6 7">
    <name type="scientific">Bacillus pseudomycoides</name>
    <dbReference type="NCBI Taxonomy" id="64104"/>
    <lineage>
        <taxon>Bacteria</taxon>
        <taxon>Bacillati</taxon>
        <taxon>Bacillota</taxon>
        <taxon>Bacilli</taxon>
        <taxon>Bacillales</taxon>
        <taxon>Bacillaceae</taxon>
        <taxon>Bacillus</taxon>
        <taxon>Bacillus cereus group</taxon>
    </lineage>
</organism>
<accession>A0AA91VAE4</accession>
<keyword evidence="2 5" id="KW-0812">Transmembrane</keyword>
<evidence type="ECO:0000313" key="6">
    <source>
        <dbReference type="EMBL" id="PED81472.1"/>
    </source>
</evidence>
<evidence type="ECO:0000256" key="2">
    <source>
        <dbReference type="ARBA" id="ARBA00022692"/>
    </source>
</evidence>
<evidence type="ECO:0000256" key="5">
    <source>
        <dbReference type="HAMAP-Rule" id="MF_01536"/>
    </source>
</evidence>
<feature type="transmembrane region" description="Helical" evidence="5">
    <location>
        <begin position="67"/>
        <end position="85"/>
    </location>
</feature>
<protein>
    <recommendedName>
        <fullName evidence="5">UPF0344 protein CON65_17095</fullName>
    </recommendedName>
</protein>
<feature type="transmembrane region" description="Helical" evidence="5">
    <location>
        <begin position="6"/>
        <end position="24"/>
    </location>
</feature>
<name>A0AA91VAE4_9BACI</name>
<evidence type="ECO:0000256" key="1">
    <source>
        <dbReference type="ARBA" id="ARBA00022475"/>
    </source>
</evidence>
<evidence type="ECO:0000256" key="4">
    <source>
        <dbReference type="ARBA" id="ARBA00023136"/>
    </source>
</evidence>
<sequence>MTTHMHITAWALGLILFFVTYSMYTAGRKGKGVHMGLRLVYIIIIVTGFLLYQSIMKTATGNMHMWYGLKMLVGVWVIAAMEMILVKTSKKKQTGAFWVQFIIAFVVVLYIGLRLPLGFAPFA</sequence>
<dbReference type="InterPro" id="IPR010899">
    <property type="entry name" value="UPF0344"/>
</dbReference>
<comment type="subcellular location">
    <subcellularLocation>
        <location evidence="5">Cell membrane</location>
        <topology evidence="5">Multi-pass membrane protein</topology>
    </subcellularLocation>
</comment>